<dbReference type="AlphaFoldDB" id="A0A9N8ZKM3"/>
<reference evidence="1" key="1">
    <citation type="submission" date="2021-06" db="EMBL/GenBank/DDBJ databases">
        <authorList>
            <person name="Kallberg Y."/>
            <person name="Tangrot J."/>
            <person name="Rosling A."/>
        </authorList>
    </citation>
    <scope>NUCLEOTIDE SEQUENCE</scope>
    <source>
        <strain evidence="1">87-6 pot B 2015</strain>
    </source>
</reference>
<dbReference type="EMBL" id="CAJVPP010000627">
    <property type="protein sequence ID" value="CAG8498933.1"/>
    <property type="molecule type" value="Genomic_DNA"/>
</dbReference>
<keyword evidence="2" id="KW-1185">Reference proteome</keyword>
<evidence type="ECO:0000313" key="2">
    <source>
        <dbReference type="Proteomes" id="UP000789375"/>
    </source>
</evidence>
<comment type="caution">
    <text evidence="1">The sequence shown here is derived from an EMBL/GenBank/DDBJ whole genome shotgun (WGS) entry which is preliminary data.</text>
</comment>
<organism evidence="1 2">
    <name type="scientific">Funneliformis mosseae</name>
    <name type="common">Endomycorrhizal fungus</name>
    <name type="synonym">Glomus mosseae</name>
    <dbReference type="NCBI Taxonomy" id="27381"/>
    <lineage>
        <taxon>Eukaryota</taxon>
        <taxon>Fungi</taxon>
        <taxon>Fungi incertae sedis</taxon>
        <taxon>Mucoromycota</taxon>
        <taxon>Glomeromycotina</taxon>
        <taxon>Glomeromycetes</taxon>
        <taxon>Glomerales</taxon>
        <taxon>Glomeraceae</taxon>
        <taxon>Funneliformis</taxon>
    </lineage>
</organism>
<dbReference type="Proteomes" id="UP000789375">
    <property type="component" value="Unassembled WGS sequence"/>
</dbReference>
<proteinExistence type="predicted"/>
<name>A0A9N8ZKM3_FUNMO</name>
<sequence length="57" mass="6764">MSRSHAPSRQNAFLCRKLPSYDSAVKYRKKHRRCCSPNALMSAHFRHLRTWDTTETQ</sequence>
<protein>
    <submittedName>
        <fullName evidence="1">8425_t:CDS:1</fullName>
    </submittedName>
</protein>
<gene>
    <name evidence="1" type="ORF">FMOSSE_LOCUS3933</name>
</gene>
<accession>A0A9N8ZKM3</accession>
<evidence type="ECO:0000313" key="1">
    <source>
        <dbReference type="EMBL" id="CAG8498933.1"/>
    </source>
</evidence>